<sequence>MTSADQMRRHRRPATIGAGYLHHCIPGHQKYFERLMELDARVDMVEYLAAHFATDPDYLGEINASTAGLPSTLHSYEYMLGSVDDPDPETVRRLQRMAEVSNCRWIGEHVGMVGTRDTYTGTFMQPMGTDEQTQVFIDNLRAANAESSVPLIIENQPMLFNQIGPRSVCQQVADIAVGADAGILLSLSNLVISDDYHPVDWESELSRIPLDRVWQVHLPLPNEKELAEPEYARFRRNEKWHFSTLERLFKEKDFRPSAVILEVEASGTPSRPAPERTKERLEWVRELMAPQIEAEEKAR</sequence>
<evidence type="ECO:0008006" key="3">
    <source>
        <dbReference type="Google" id="ProtNLM"/>
    </source>
</evidence>
<evidence type="ECO:0000313" key="1">
    <source>
        <dbReference type="EMBL" id="GHC32120.1"/>
    </source>
</evidence>
<dbReference type="InterPro" id="IPR007801">
    <property type="entry name" value="MbnB/TglH/ChrH"/>
</dbReference>
<reference evidence="1" key="2">
    <citation type="submission" date="2020-09" db="EMBL/GenBank/DDBJ databases">
        <authorList>
            <person name="Sun Q."/>
            <person name="Ohkuma M."/>
        </authorList>
    </citation>
    <scope>NUCLEOTIDE SEQUENCE</scope>
    <source>
        <strain evidence="1">JCM 4633</strain>
    </source>
</reference>
<dbReference type="InterPro" id="IPR036237">
    <property type="entry name" value="Xyl_isomerase-like_sf"/>
</dbReference>
<dbReference type="Gene3D" id="3.20.20.150">
    <property type="entry name" value="Divalent-metal-dependent TIM barrel enzymes"/>
    <property type="match status" value="1"/>
</dbReference>
<comment type="caution">
    <text evidence="1">The sequence shown here is derived from an EMBL/GenBank/DDBJ whole genome shotgun (WGS) entry which is preliminary data.</text>
</comment>
<protein>
    <recommendedName>
        <fullName evidence="3">DUF692 domain-containing protein</fullName>
    </recommendedName>
</protein>
<dbReference type="SUPFAM" id="SSF51658">
    <property type="entry name" value="Xylose isomerase-like"/>
    <property type="match status" value="1"/>
</dbReference>
<dbReference type="RefSeq" id="WP_190107504.1">
    <property type="nucleotide sequence ID" value="NZ_BMVB01000001.1"/>
</dbReference>
<reference evidence="1" key="1">
    <citation type="journal article" date="2014" name="Int. J. Syst. Evol. Microbiol.">
        <title>Complete genome sequence of Corynebacterium casei LMG S-19264T (=DSM 44701T), isolated from a smear-ripened cheese.</title>
        <authorList>
            <consortium name="US DOE Joint Genome Institute (JGI-PGF)"/>
            <person name="Walter F."/>
            <person name="Albersmeier A."/>
            <person name="Kalinowski J."/>
            <person name="Ruckert C."/>
        </authorList>
    </citation>
    <scope>NUCLEOTIDE SEQUENCE</scope>
    <source>
        <strain evidence="1">JCM 4633</strain>
    </source>
</reference>
<proteinExistence type="predicted"/>
<dbReference type="EMBL" id="BMVB01000001">
    <property type="protein sequence ID" value="GHC32120.1"/>
    <property type="molecule type" value="Genomic_DNA"/>
</dbReference>
<organism evidence="1 2">
    <name type="scientific">Streptomyces cinnamoneus</name>
    <name type="common">Streptoverticillium cinnamoneum</name>
    <dbReference type="NCBI Taxonomy" id="53446"/>
    <lineage>
        <taxon>Bacteria</taxon>
        <taxon>Bacillati</taxon>
        <taxon>Actinomycetota</taxon>
        <taxon>Actinomycetes</taxon>
        <taxon>Kitasatosporales</taxon>
        <taxon>Streptomycetaceae</taxon>
        <taxon>Streptomyces</taxon>
        <taxon>Streptomyces cinnamoneus group</taxon>
    </lineage>
</organism>
<name>A0A918TAB4_STRCJ</name>
<gene>
    <name evidence="1" type="ORF">GCM10010507_00340</name>
</gene>
<dbReference type="Proteomes" id="UP000646244">
    <property type="component" value="Unassembled WGS sequence"/>
</dbReference>
<evidence type="ECO:0000313" key="2">
    <source>
        <dbReference type="Proteomes" id="UP000646244"/>
    </source>
</evidence>
<dbReference type="AlphaFoldDB" id="A0A918TAB4"/>
<accession>A0A918TAB4</accession>
<dbReference type="Pfam" id="PF05114">
    <property type="entry name" value="MbnB_TglH_ChrH"/>
    <property type="match status" value="1"/>
</dbReference>